<dbReference type="InterPro" id="IPR018473">
    <property type="entry name" value="Hermes_transposase_DNA-db"/>
</dbReference>
<organism evidence="2 3">
    <name type="scientific">Labeo rohita</name>
    <name type="common">Indian major carp</name>
    <name type="synonym">Cyprinus rohita</name>
    <dbReference type="NCBI Taxonomy" id="84645"/>
    <lineage>
        <taxon>Eukaryota</taxon>
        <taxon>Metazoa</taxon>
        <taxon>Chordata</taxon>
        <taxon>Craniata</taxon>
        <taxon>Vertebrata</taxon>
        <taxon>Euteleostomi</taxon>
        <taxon>Actinopterygii</taxon>
        <taxon>Neopterygii</taxon>
        <taxon>Teleostei</taxon>
        <taxon>Ostariophysi</taxon>
        <taxon>Cypriniformes</taxon>
        <taxon>Cyprinidae</taxon>
        <taxon>Labeoninae</taxon>
        <taxon>Labeonini</taxon>
        <taxon>Labeo</taxon>
    </lineage>
</organism>
<dbReference type="Gene3D" id="1.10.10.1070">
    <property type="entry name" value="Zinc finger, BED domain-containing"/>
    <property type="match status" value="1"/>
</dbReference>
<dbReference type="InterPro" id="IPR012337">
    <property type="entry name" value="RNaseH-like_sf"/>
</dbReference>
<dbReference type="AlphaFoldDB" id="A0A498NMQ4"/>
<dbReference type="EMBL" id="QBIY01011281">
    <property type="protein sequence ID" value="RXN33262.1"/>
    <property type="molecule type" value="Genomic_DNA"/>
</dbReference>
<comment type="caution">
    <text evidence="2">The sequence shown here is derived from an EMBL/GenBank/DDBJ whole genome shotgun (WGS) entry which is preliminary data.</text>
</comment>
<dbReference type="SMART" id="SM00614">
    <property type="entry name" value="ZnF_BED"/>
    <property type="match status" value="1"/>
</dbReference>
<name>A0A498NMQ4_LABRO</name>
<evidence type="ECO:0000259" key="1">
    <source>
        <dbReference type="Pfam" id="PF10683"/>
    </source>
</evidence>
<evidence type="ECO:0000313" key="2">
    <source>
        <dbReference type="EMBL" id="RXN33262.1"/>
    </source>
</evidence>
<reference evidence="2 3" key="1">
    <citation type="submission" date="2018-03" db="EMBL/GenBank/DDBJ databases">
        <title>Draft genome sequence of Rohu Carp (Labeo rohita).</title>
        <authorList>
            <person name="Das P."/>
            <person name="Kushwaha B."/>
            <person name="Joshi C.G."/>
            <person name="Kumar D."/>
            <person name="Nagpure N.S."/>
            <person name="Sahoo L."/>
            <person name="Das S.P."/>
            <person name="Bit A."/>
            <person name="Patnaik S."/>
            <person name="Meher P.K."/>
            <person name="Jayasankar P."/>
            <person name="Koringa P.G."/>
            <person name="Patel N.V."/>
            <person name="Hinsu A.T."/>
            <person name="Kumar R."/>
            <person name="Pandey M."/>
            <person name="Agarwal S."/>
            <person name="Srivastava S."/>
            <person name="Singh M."/>
            <person name="Iquebal M.A."/>
            <person name="Jaiswal S."/>
            <person name="Angadi U.B."/>
            <person name="Kumar N."/>
            <person name="Raza M."/>
            <person name="Shah T.M."/>
            <person name="Rai A."/>
            <person name="Jena J.K."/>
        </authorList>
    </citation>
    <scope>NUCLEOTIDE SEQUENCE [LARGE SCALE GENOMIC DNA]</scope>
    <source>
        <strain evidence="2">DASCIFA01</strain>
        <tissue evidence="2">Testis</tissue>
    </source>
</reference>
<gene>
    <name evidence="2" type="ORF">ROHU_004348</name>
</gene>
<sequence>MEGANTRGEVDVAKNDLQRKVRSNDMSIKFTELVGKSEILSKFMRVECDGDSTPYAACKTCLVLVKYGSDSGTSGLKRHTCKANSGKNQPSIASFIKRKLPSGVKSRLTDKIARMCSQDLRPFAVVEGKGFTNVAQELLDIGAKYGSNVQVEDILPCARTVSRHVEGEYEKIKLLVMEELRQEFGILSNDTAFVTDNGSNVVAAFKDYVRLSCAGHNINLILKHVFDHLDEDNPVHSSIIKLFKDTKTLVTHFKRAGLQKALDQSLKQSVETRWNTRLAMLQSVNDALRSGKLHDILLRRNELRYLNNIDCELLEDIIQLLKPFDEATRHLSTDQTPTLHLVLPTKATLLRGLSIQDGDSVIVKELKGKLAQAVEMKFKVHLYHKVATALSPSLRSFLRKTLNGQEYEEVINTLTALTETAGTEERRDTHRYEDYLIGPPPEQGAMEVHNFFASCVEEEERKEDSGDMESQGRQLVLQYMSDTKLTRFQSLLDFWREMSGFLADNAVLLHYAQGPLYLSPTHTEMAPDQY</sequence>
<dbReference type="GO" id="GO:0006357">
    <property type="term" value="P:regulation of transcription by RNA polymerase II"/>
    <property type="evidence" value="ECO:0007669"/>
    <property type="project" value="TreeGrafter"/>
</dbReference>
<dbReference type="PANTHER" id="PTHR46169:SF17">
    <property type="entry name" value="HAT C-TERMINAL DIMERISATION DOMAIN-CONTAINING PROTEIN"/>
    <property type="match status" value="1"/>
</dbReference>
<feature type="domain" description="Hermes trasposase DNA-binding" evidence="1">
    <location>
        <begin position="109"/>
        <end position="160"/>
    </location>
</feature>
<dbReference type="InterPro" id="IPR052717">
    <property type="entry name" value="Vacuolar_transposase_reg"/>
</dbReference>
<dbReference type="PANTHER" id="PTHR46169">
    <property type="entry name" value="DNA REPLICATION-RELATED ELEMENT FACTOR, ISOFORM A"/>
    <property type="match status" value="1"/>
</dbReference>
<evidence type="ECO:0000313" key="3">
    <source>
        <dbReference type="Proteomes" id="UP000290572"/>
    </source>
</evidence>
<dbReference type="SUPFAM" id="SSF140996">
    <property type="entry name" value="Hermes dimerisation domain"/>
    <property type="match status" value="1"/>
</dbReference>
<dbReference type="GO" id="GO:0005634">
    <property type="term" value="C:nucleus"/>
    <property type="evidence" value="ECO:0007669"/>
    <property type="project" value="TreeGrafter"/>
</dbReference>
<dbReference type="SUPFAM" id="SSF53098">
    <property type="entry name" value="Ribonuclease H-like"/>
    <property type="match status" value="1"/>
</dbReference>
<dbReference type="Proteomes" id="UP000290572">
    <property type="component" value="Unassembled WGS sequence"/>
</dbReference>
<protein>
    <submittedName>
        <fullName evidence="2">Transposable element Hobo transposase</fullName>
    </submittedName>
</protein>
<dbReference type="Pfam" id="PF10683">
    <property type="entry name" value="DBD_Tnp_Hermes"/>
    <property type="match status" value="1"/>
</dbReference>
<accession>A0A498NMQ4</accession>
<proteinExistence type="predicted"/>
<keyword evidence="3" id="KW-1185">Reference proteome</keyword>